<proteinExistence type="predicted"/>
<feature type="transmembrane region" description="Helical" evidence="2">
    <location>
        <begin position="81"/>
        <end position="101"/>
    </location>
</feature>
<reference evidence="3 4" key="1">
    <citation type="journal article" date="2023" name="Commun. Biol.">
        <title>Genome analysis of Parmales, the sister group of diatoms, reveals the evolutionary specialization of diatoms from phago-mixotrophs to photoautotrophs.</title>
        <authorList>
            <person name="Ban H."/>
            <person name="Sato S."/>
            <person name="Yoshikawa S."/>
            <person name="Yamada K."/>
            <person name="Nakamura Y."/>
            <person name="Ichinomiya M."/>
            <person name="Sato N."/>
            <person name="Blanc-Mathieu R."/>
            <person name="Endo H."/>
            <person name="Kuwata A."/>
            <person name="Ogata H."/>
        </authorList>
    </citation>
    <scope>NUCLEOTIDE SEQUENCE [LARGE SCALE GENOMIC DNA]</scope>
</reference>
<feature type="compositionally biased region" description="Acidic residues" evidence="1">
    <location>
        <begin position="336"/>
        <end position="347"/>
    </location>
</feature>
<feature type="transmembrane region" description="Helical" evidence="2">
    <location>
        <begin position="251"/>
        <end position="267"/>
    </location>
</feature>
<feature type="transmembrane region" description="Helical" evidence="2">
    <location>
        <begin position="212"/>
        <end position="231"/>
    </location>
</feature>
<feature type="transmembrane region" description="Helical" evidence="2">
    <location>
        <begin position="279"/>
        <end position="302"/>
    </location>
</feature>
<dbReference type="Proteomes" id="UP001165060">
    <property type="component" value="Unassembled WGS sequence"/>
</dbReference>
<gene>
    <name evidence="3" type="ORF">TeGR_g10141</name>
</gene>
<protein>
    <submittedName>
        <fullName evidence="3">Uncharacterized protein</fullName>
    </submittedName>
</protein>
<feature type="transmembrane region" description="Helical" evidence="2">
    <location>
        <begin position="19"/>
        <end position="37"/>
    </location>
</feature>
<feature type="transmembrane region" description="Helical" evidence="2">
    <location>
        <begin position="136"/>
        <end position="157"/>
    </location>
</feature>
<name>A0ABQ6M6S6_9STRA</name>
<keyword evidence="4" id="KW-1185">Reference proteome</keyword>
<accession>A0ABQ6M6S6</accession>
<feature type="region of interest" description="Disordered" evidence="1">
    <location>
        <begin position="329"/>
        <end position="361"/>
    </location>
</feature>
<dbReference type="PANTHER" id="PTHR11319:SF35">
    <property type="entry name" value="OUTER MEMBRANE PROTEIN PMPC-RELATED"/>
    <property type="match status" value="1"/>
</dbReference>
<dbReference type="PANTHER" id="PTHR11319">
    <property type="entry name" value="G PROTEIN-COUPLED RECEPTOR-RELATED"/>
    <property type="match status" value="1"/>
</dbReference>
<organism evidence="3 4">
    <name type="scientific">Tetraparma gracilis</name>
    <dbReference type="NCBI Taxonomy" id="2962635"/>
    <lineage>
        <taxon>Eukaryota</taxon>
        <taxon>Sar</taxon>
        <taxon>Stramenopiles</taxon>
        <taxon>Ochrophyta</taxon>
        <taxon>Bolidophyceae</taxon>
        <taxon>Parmales</taxon>
        <taxon>Triparmaceae</taxon>
        <taxon>Tetraparma</taxon>
    </lineage>
</organism>
<evidence type="ECO:0000256" key="2">
    <source>
        <dbReference type="SAM" id="Phobius"/>
    </source>
</evidence>
<keyword evidence="2" id="KW-0472">Membrane</keyword>
<evidence type="ECO:0000256" key="1">
    <source>
        <dbReference type="SAM" id="MobiDB-lite"/>
    </source>
</evidence>
<dbReference type="EMBL" id="BRYB01005108">
    <property type="protein sequence ID" value="GMI20590.1"/>
    <property type="molecule type" value="Genomic_DNA"/>
</dbReference>
<evidence type="ECO:0000313" key="4">
    <source>
        <dbReference type="Proteomes" id="UP001165060"/>
    </source>
</evidence>
<feature type="transmembrane region" description="Helical" evidence="2">
    <location>
        <begin position="49"/>
        <end position="69"/>
    </location>
</feature>
<keyword evidence="2" id="KW-0812">Transmembrane</keyword>
<keyword evidence="2" id="KW-1133">Transmembrane helix</keyword>
<evidence type="ECO:0000313" key="3">
    <source>
        <dbReference type="EMBL" id="GMI20590.1"/>
    </source>
</evidence>
<comment type="caution">
    <text evidence="3">The sequence shown here is derived from an EMBL/GenBank/DDBJ whole genome shotgun (WGS) entry which is preliminary data.</text>
</comment>
<sequence>MSGLAFVYDIRMPKKFTELANYLSAAVNVDFISFMPIGCMTPTNFHSSLVGYTAGFLLVFAVMLAAWACNRKSKPEFANKIFGYFLALTFLVLPSISIKIFSTFACRTFDGEYGSFLKVDYSIDCMSDEHKLAEKYALVMVLFYPVGIPVMYLVLLYRKRALLDPGQVKFTHELGDEQKGMEKAMEERTKLEEDDPSLASLSFLYSAYEPQCWWFEIIASMILCLGAMRLYAGYAPFIEQSNDTLAECAQWQLFFTMFAALCIRVQVDGESLQDRLMFDYFLCALQFAAVAVGIVNIVYAIYHGYQEDKETLQDLRGKSQSKIVPVAGKSANPDAAADDDEEEDEEVAIAPITGEEDDGEVSLEEKLALAEARAEAKAAEADAKAAEADALKVALAEAEGELLRLKPE</sequence>